<evidence type="ECO:0000313" key="2">
    <source>
        <dbReference type="EMBL" id="KIK92226.1"/>
    </source>
</evidence>
<keyword evidence="1" id="KW-0732">Signal</keyword>
<keyword evidence="3" id="KW-1185">Reference proteome</keyword>
<sequence>MLEKQAAVLLMLILECTVTSQRLARPSLYISDVISFSLIYTDKRKLFTGPYDPENLSVLLLFVNTGVSTVSGEVIARRSEDTFIIAVSTTKPVMIPYHAYDSLA</sequence>
<organism evidence="2 3">
    <name type="scientific">Paxillus rubicundulus Ve08.2h10</name>
    <dbReference type="NCBI Taxonomy" id="930991"/>
    <lineage>
        <taxon>Eukaryota</taxon>
        <taxon>Fungi</taxon>
        <taxon>Dikarya</taxon>
        <taxon>Basidiomycota</taxon>
        <taxon>Agaricomycotina</taxon>
        <taxon>Agaricomycetes</taxon>
        <taxon>Agaricomycetidae</taxon>
        <taxon>Boletales</taxon>
        <taxon>Paxilineae</taxon>
        <taxon>Paxillaceae</taxon>
        <taxon>Paxillus</taxon>
    </lineage>
</organism>
<dbReference type="HOGENOM" id="CLU_2250931_0_0_1"/>
<gene>
    <name evidence="2" type="ORF">PAXRUDRAFT_586776</name>
</gene>
<protein>
    <submittedName>
        <fullName evidence="2">Unplaced genomic scaffold scaffold_479, whole genome shotgun sequence</fullName>
    </submittedName>
</protein>
<feature type="signal peptide" evidence="1">
    <location>
        <begin position="1"/>
        <end position="20"/>
    </location>
</feature>
<dbReference type="Proteomes" id="UP000054538">
    <property type="component" value="Unassembled WGS sequence"/>
</dbReference>
<reference evidence="2 3" key="1">
    <citation type="submission" date="2014-04" db="EMBL/GenBank/DDBJ databases">
        <authorList>
            <consortium name="DOE Joint Genome Institute"/>
            <person name="Kuo A."/>
            <person name="Kohler A."/>
            <person name="Jargeat P."/>
            <person name="Nagy L.G."/>
            <person name="Floudas D."/>
            <person name="Copeland A."/>
            <person name="Barry K.W."/>
            <person name="Cichocki N."/>
            <person name="Veneault-Fourrey C."/>
            <person name="LaButti K."/>
            <person name="Lindquist E.A."/>
            <person name="Lipzen A."/>
            <person name="Lundell T."/>
            <person name="Morin E."/>
            <person name="Murat C."/>
            <person name="Sun H."/>
            <person name="Tunlid A."/>
            <person name="Henrissat B."/>
            <person name="Grigoriev I.V."/>
            <person name="Hibbett D.S."/>
            <person name="Martin F."/>
            <person name="Nordberg H.P."/>
            <person name="Cantor M.N."/>
            <person name="Hua S.X."/>
        </authorList>
    </citation>
    <scope>NUCLEOTIDE SEQUENCE [LARGE SCALE GENOMIC DNA]</scope>
    <source>
        <strain evidence="2 3">Ve08.2h10</strain>
    </source>
</reference>
<reference evidence="3" key="2">
    <citation type="submission" date="2015-01" db="EMBL/GenBank/DDBJ databases">
        <title>Evolutionary Origins and Diversification of the Mycorrhizal Mutualists.</title>
        <authorList>
            <consortium name="DOE Joint Genome Institute"/>
            <consortium name="Mycorrhizal Genomics Consortium"/>
            <person name="Kohler A."/>
            <person name="Kuo A."/>
            <person name="Nagy L.G."/>
            <person name="Floudas D."/>
            <person name="Copeland A."/>
            <person name="Barry K.W."/>
            <person name="Cichocki N."/>
            <person name="Veneault-Fourrey C."/>
            <person name="LaButti K."/>
            <person name="Lindquist E.A."/>
            <person name="Lipzen A."/>
            <person name="Lundell T."/>
            <person name="Morin E."/>
            <person name="Murat C."/>
            <person name="Riley R."/>
            <person name="Ohm R."/>
            <person name="Sun H."/>
            <person name="Tunlid A."/>
            <person name="Henrissat B."/>
            <person name="Grigoriev I.V."/>
            <person name="Hibbett D.S."/>
            <person name="Martin F."/>
        </authorList>
    </citation>
    <scope>NUCLEOTIDE SEQUENCE [LARGE SCALE GENOMIC DNA]</scope>
    <source>
        <strain evidence="3">Ve08.2h10</strain>
    </source>
</reference>
<name>A0A0D0DTX0_9AGAM</name>
<accession>A0A0D0DTX0</accession>
<dbReference type="InParanoid" id="A0A0D0DTX0"/>
<dbReference type="EMBL" id="KN825301">
    <property type="protein sequence ID" value="KIK92226.1"/>
    <property type="molecule type" value="Genomic_DNA"/>
</dbReference>
<evidence type="ECO:0000313" key="3">
    <source>
        <dbReference type="Proteomes" id="UP000054538"/>
    </source>
</evidence>
<evidence type="ECO:0000256" key="1">
    <source>
        <dbReference type="SAM" id="SignalP"/>
    </source>
</evidence>
<feature type="chain" id="PRO_5002209234" evidence="1">
    <location>
        <begin position="21"/>
        <end position="104"/>
    </location>
</feature>
<proteinExistence type="predicted"/>
<dbReference type="AlphaFoldDB" id="A0A0D0DTX0"/>